<dbReference type="NCBIfam" id="NF004016">
    <property type="entry name" value="PRK05478.1"/>
    <property type="match status" value="1"/>
</dbReference>
<reference evidence="16 17" key="1">
    <citation type="submission" date="2016-10" db="EMBL/GenBank/DDBJ databases">
        <authorList>
            <person name="Varghese N."/>
            <person name="Submissions S."/>
        </authorList>
    </citation>
    <scope>NUCLEOTIDE SEQUENCE [LARGE SCALE GENOMIC DNA]</scope>
    <source>
        <strain evidence="16 17">CIP 109853</strain>
    </source>
</reference>
<name>A0ABY1BMF5_9PSED</name>
<evidence type="ECO:0000256" key="14">
    <source>
        <dbReference type="ARBA" id="ARBA00023304"/>
    </source>
</evidence>
<keyword evidence="10" id="KW-0479">Metal-binding</keyword>
<dbReference type="PANTHER" id="PTHR43822:SF9">
    <property type="entry name" value="3-ISOPROPYLMALATE DEHYDRATASE"/>
    <property type="match status" value="1"/>
</dbReference>
<dbReference type="InterPro" id="IPR036008">
    <property type="entry name" value="Aconitase_4Fe-4S_dom"/>
</dbReference>
<keyword evidence="7" id="KW-0432">Leucine biosynthesis</keyword>
<evidence type="ECO:0000256" key="10">
    <source>
        <dbReference type="ARBA" id="ARBA00022723"/>
    </source>
</evidence>
<keyword evidence="17" id="KW-1185">Reference proteome</keyword>
<dbReference type="PRINTS" id="PR00415">
    <property type="entry name" value="ACONITASE"/>
</dbReference>
<keyword evidence="12" id="KW-0411">Iron-sulfur</keyword>
<dbReference type="InterPro" id="IPR015931">
    <property type="entry name" value="Acnase/IPM_dHydase_lsu_aba_1/3"/>
</dbReference>
<protein>
    <recommendedName>
        <fullName evidence="6">3-isopropylmalate dehydratase</fullName>
        <ecNumber evidence="6">4.2.1.33</ecNumber>
    </recommendedName>
</protein>
<evidence type="ECO:0000256" key="4">
    <source>
        <dbReference type="ARBA" id="ARBA00004729"/>
    </source>
</evidence>
<dbReference type="InterPro" id="IPR033941">
    <property type="entry name" value="IPMI_cat"/>
</dbReference>
<dbReference type="RefSeq" id="WP_069519460.1">
    <property type="nucleotide sequence ID" value="NZ_FOFP01000017.1"/>
</dbReference>
<evidence type="ECO:0000256" key="2">
    <source>
        <dbReference type="ARBA" id="ARBA00001966"/>
    </source>
</evidence>
<dbReference type="EC" id="4.2.1.33" evidence="6"/>
<dbReference type="PROSITE" id="PS01244">
    <property type="entry name" value="ACONITASE_2"/>
    <property type="match status" value="1"/>
</dbReference>
<keyword evidence="9" id="KW-0028">Amino-acid biosynthesis</keyword>
<evidence type="ECO:0000256" key="9">
    <source>
        <dbReference type="ARBA" id="ARBA00022605"/>
    </source>
</evidence>
<evidence type="ECO:0000256" key="7">
    <source>
        <dbReference type="ARBA" id="ARBA00022430"/>
    </source>
</evidence>
<dbReference type="EMBL" id="FOFP01000017">
    <property type="protein sequence ID" value="SER18833.1"/>
    <property type="molecule type" value="Genomic_DNA"/>
</dbReference>
<dbReference type="NCBIfam" id="TIGR00170">
    <property type="entry name" value="leuC"/>
    <property type="match status" value="1"/>
</dbReference>
<evidence type="ECO:0000313" key="16">
    <source>
        <dbReference type="EMBL" id="SER18833.1"/>
    </source>
</evidence>
<evidence type="ECO:0000256" key="13">
    <source>
        <dbReference type="ARBA" id="ARBA00023239"/>
    </source>
</evidence>
<comment type="cofactor">
    <cofactor evidence="2">
        <name>[4Fe-4S] cluster</name>
        <dbReference type="ChEBI" id="CHEBI:49883"/>
    </cofactor>
</comment>
<feature type="domain" description="Aconitase/3-isopropylmalate dehydratase large subunit alpha/beta/alpha" evidence="15">
    <location>
        <begin position="8"/>
        <end position="454"/>
    </location>
</feature>
<dbReference type="PANTHER" id="PTHR43822">
    <property type="entry name" value="HOMOACONITASE, MITOCHONDRIAL-RELATED"/>
    <property type="match status" value="1"/>
</dbReference>
<keyword evidence="13" id="KW-0456">Lyase</keyword>
<dbReference type="InterPro" id="IPR001030">
    <property type="entry name" value="Acoase/IPM_deHydtase_lsu_aba"/>
</dbReference>
<accession>A0ABY1BMF5</accession>
<evidence type="ECO:0000256" key="1">
    <source>
        <dbReference type="ARBA" id="ARBA00000491"/>
    </source>
</evidence>
<dbReference type="SUPFAM" id="SSF53732">
    <property type="entry name" value="Aconitase iron-sulfur domain"/>
    <property type="match status" value="1"/>
</dbReference>
<evidence type="ECO:0000256" key="3">
    <source>
        <dbReference type="ARBA" id="ARBA00002695"/>
    </source>
</evidence>
<evidence type="ECO:0000256" key="6">
    <source>
        <dbReference type="ARBA" id="ARBA00011998"/>
    </source>
</evidence>
<dbReference type="CDD" id="cd01583">
    <property type="entry name" value="IPMI"/>
    <property type="match status" value="1"/>
</dbReference>
<dbReference type="InterPro" id="IPR018136">
    <property type="entry name" value="Aconitase_4Fe-4S_BS"/>
</dbReference>
<comment type="catalytic activity">
    <reaction evidence="1">
        <text>(2R,3S)-3-isopropylmalate = (2S)-2-isopropylmalate</text>
        <dbReference type="Rhea" id="RHEA:32287"/>
        <dbReference type="ChEBI" id="CHEBI:1178"/>
        <dbReference type="ChEBI" id="CHEBI:35121"/>
        <dbReference type="EC" id="4.2.1.33"/>
    </reaction>
</comment>
<dbReference type="PROSITE" id="PS00450">
    <property type="entry name" value="ACONITASE_1"/>
    <property type="match status" value="1"/>
</dbReference>
<keyword evidence="11" id="KW-0408">Iron</keyword>
<comment type="pathway">
    <text evidence="4">Amino-acid biosynthesis; L-leucine biosynthesis; L-leucine from 3-methyl-2-oxobutanoate: step 2/4.</text>
</comment>
<dbReference type="NCBIfam" id="NF009116">
    <property type="entry name" value="PRK12466.1"/>
    <property type="match status" value="1"/>
</dbReference>
<comment type="function">
    <text evidence="3">Catalyzes the isomerization between 2-isopropylmalate and 3-isopropylmalate, via the formation of 2-isopropylmaleate.</text>
</comment>
<keyword evidence="8" id="KW-0004">4Fe-4S</keyword>
<comment type="subunit">
    <text evidence="5">Heterodimer of LeuC and LeuD.</text>
</comment>
<evidence type="ECO:0000313" key="17">
    <source>
        <dbReference type="Proteomes" id="UP000198512"/>
    </source>
</evidence>
<evidence type="ECO:0000256" key="5">
    <source>
        <dbReference type="ARBA" id="ARBA00011271"/>
    </source>
</evidence>
<evidence type="ECO:0000256" key="11">
    <source>
        <dbReference type="ARBA" id="ARBA00023004"/>
    </source>
</evidence>
<gene>
    <name evidence="16" type="ORF">SAMN05216600_11712</name>
</gene>
<evidence type="ECO:0000259" key="15">
    <source>
        <dbReference type="Pfam" id="PF00330"/>
    </source>
</evidence>
<organism evidence="16 17">
    <name type="scientific">Pseudomonas cuatrocienegasensis</name>
    <dbReference type="NCBI Taxonomy" id="543360"/>
    <lineage>
        <taxon>Bacteria</taxon>
        <taxon>Pseudomonadati</taxon>
        <taxon>Pseudomonadota</taxon>
        <taxon>Gammaproteobacteria</taxon>
        <taxon>Pseudomonadales</taxon>
        <taxon>Pseudomonadaceae</taxon>
        <taxon>Pseudomonas</taxon>
    </lineage>
</organism>
<dbReference type="InterPro" id="IPR050067">
    <property type="entry name" value="IPM_dehydratase_rel_enz"/>
</dbReference>
<sequence>MASTMFHKVFSRHLVEPQTADCPAVLYVDFHLLNEVTSPQAFAQLHARGLNVARPRQALAMIDHATPTLPASPDGQRAYVSVQAREQVEMLALNAARHGIDFLGWEDPRRGIVHVVGPELGYTLPGMTIVCGDSHTSTHGAFGALAFGIGTSEVAHVLATQCLLQTEAKTLRVNIEGSLRPGVTAKDLALTVITELGAAGGTGYVIEYAGEAVRNLTMEGRMTLCNMTIECGARAGMIAPDQVTLDWLRGRPALPADFEARVAGWLSLATDAGALFDREVQIDASTVAPMITWGTTPDTAISVQGVIPAHSGDSVHEQALQYMQLRPGQALLGIPIDVVFIGSCTNGRLVDLRAAAHILRGRKIAPTVTLLVVPGSQAVRAQAEAEGLDRIFIEAGGEWRLSGCSMCLGMNGDLVPPGQRVVSTSNRNFVGRQGPGSRTVLASPETAAACALMGAIADHREVHRHG</sequence>
<dbReference type="Proteomes" id="UP000198512">
    <property type="component" value="Unassembled WGS sequence"/>
</dbReference>
<evidence type="ECO:0000256" key="8">
    <source>
        <dbReference type="ARBA" id="ARBA00022485"/>
    </source>
</evidence>
<comment type="caution">
    <text evidence="16">The sequence shown here is derived from an EMBL/GenBank/DDBJ whole genome shotgun (WGS) entry which is preliminary data.</text>
</comment>
<dbReference type="Gene3D" id="3.30.499.10">
    <property type="entry name" value="Aconitase, domain 3"/>
    <property type="match status" value="2"/>
</dbReference>
<evidence type="ECO:0000256" key="12">
    <source>
        <dbReference type="ARBA" id="ARBA00023014"/>
    </source>
</evidence>
<keyword evidence="14" id="KW-0100">Branched-chain amino acid biosynthesis</keyword>
<dbReference type="InterPro" id="IPR004430">
    <property type="entry name" value="3-IsopropMal_deHydase_lsu"/>
</dbReference>
<dbReference type="Pfam" id="PF00330">
    <property type="entry name" value="Aconitase"/>
    <property type="match status" value="1"/>
</dbReference>
<proteinExistence type="predicted"/>